<comment type="similarity">
    <text evidence="2 6">Belongs to the adaptor complexes large subunit family.</text>
</comment>
<dbReference type="SUPFAM" id="SSF48371">
    <property type="entry name" value="ARM repeat"/>
    <property type="match status" value="1"/>
</dbReference>
<dbReference type="Gene3D" id="1.25.10.10">
    <property type="entry name" value="Leucine-rich Repeat Variant"/>
    <property type="match status" value="1"/>
</dbReference>
<evidence type="ECO:0000256" key="3">
    <source>
        <dbReference type="ARBA" id="ARBA00022448"/>
    </source>
</evidence>
<name>A0ABQ8XSA9_9EUKA</name>
<dbReference type="InterPro" id="IPR015151">
    <property type="entry name" value="B-adaptin_app_sub_C"/>
</dbReference>
<feature type="compositionally biased region" description="Low complexity" evidence="8">
    <location>
        <begin position="660"/>
        <end position="673"/>
    </location>
</feature>
<organism evidence="10 11">
    <name type="scientific">Anaeramoeba flamelloides</name>
    <dbReference type="NCBI Taxonomy" id="1746091"/>
    <lineage>
        <taxon>Eukaryota</taxon>
        <taxon>Metamonada</taxon>
        <taxon>Anaeramoebidae</taxon>
        <taxon>Anaeramoeba</taxon>
    </lineage>
</organism>
<keyword evidence="11" id="KW-1185">Reference proteome</keyword>
<dbReference type="Gene3D" id="3.30.310.10">
    <property type="entry name" value="TATA-Binding Protein"/>
    <property type="match status" value="1"/>
</dbReference>
<dbReference type="Gene3D" id="2.60.40.1150">
    <property type="match status" value="1"/>
</dbReference>
<evidence type="ECO:0000256" key="7">
    <source>
        <dbReference type="SAM" id="Coils"/>
    </source>
</evidence>
<evidence type="ECO:0000256" key="6">
    <source>
        <dbReference type="PIRNR" id="PIRNR002291"/>
    </source>
</evidence>
<dbReference type="PANTHER" id="PTHR11134">
    <property type="entry name" value="ADAPTOR COMPLEX SUBUNIT BETA FAMILY MEMBER"/>
    <property type="match status" value="1"/>
</dbReference>
<dbReference type="Proteomes" id="UP001150062">
    <property type="component" value="Unassembled WGS sequence"/>
</dbReference>
<evidence type="ECO:0000313" key="11">
    <source>
        <dbReference type="Proteomes" id="UP001150062"/>
    </source>
</evidence>
<feature type="domain" description="Beta-adaptin appendage C-terminal subdomain" evidence="9">
    <location>
        <begin position="863"/>
        <end position="974"/>
    </location>
</feature>
<dbReference type="PIRSF" id="PIRSF002291">
    <property type="entry name" value="AP_complex_beta"/>
    <property type="match status" value="1"/>
</dbReference>
<evidence type="ECO:0000259" key="9">
    <source>
        <dbReference type="SMART" id="SM01020"/>
    </source>
</evidence>
<keyword evidence="3 6" id="KW-0813">Transport</keyword>
<accession>A0ABQ8XSA9</accession>
<dbReference type="SUPFAM" id="SSF55711">
    <property type="entry name" value="Subdomain of clathrin and coatomer appendage domain"/>
    <property type="match status" value="1"/>
</dbReference>
<feature type="coiled-coil region" evidence="7">
    <location>
        <begin position="4"/>
        <end position="31"/>
    </location>
</feature>
<protein>
    <recommendedName>
        <fullName evidence="6">AP complex subunit beta</fullName>
    </recommendedName>
</protein>
<dbReference type="InterPro" id="IPR009028">
    <property type="entry name" value="Coatomer/calthrin_app_sub_C"/>
</dbReference>
<evidence type="ECO:0000256" key="8">
    <source>
        <dbReference type="SAM" id="MobiDB-lite"/>
    </source>
</evidence>
<dbReference type="InterPro" id="IPR011989">
    <property type="entry name" value="ARM-like"/>
</dbReference>
<evidence type="ECO:0000256" key="1">
    <source>
        <dbReference type="ARBA" id="ARBA00004308"/>
    </source>
</evidence>
<evidence type="ECO:0000256" key="4">
    <source>
        <dbReference type="ARBA" id="ARBA00022927"/>
    </source>
</evidence>
<reference evidence="10" key="1">
    <citation type="submission" date="2022-08" db="EMBL/GenBank/DDBJ databases">
        <title>Novel sulfate-reducing endosymbionts in the free-living metamonad Anaeramoeba.</title>
        <authorList>
            <person name="Jerlstrom-Hultqvist J."/>
            <person name="Cepicka I."/>
            <person name="Gallot-Lavallee L."/>
            <person name="Salas-Leiva D."/>
            <person name="Curtis B.A."/>
            <person name="Zahonova K."/>
            <person name="Pipaliya S."/>
            <person name="Dacks J."/>
            <person name="Roger A.J."/>
        </authorList>
    </citation>
    <scope>NUCLEOTIDE SEQUENCE</scope>
    <source>
        <strain evidence="10">Schooner1</strain>
    </source>
</reference>
<dbReference type="InterPro" id="IPR016342">
    <property type="entry name" value="AP_complex_bsu_1_2_4"/>
</dbReference>
<feature type="compositionally biased region" description="Basic and acidic residues" evidence="8">
    <location>
        <begin position="586"/>
        <end position="603"/>
    </location>
</feature>
<comment type="caution">
    <text evidence="10">The sequence shown here is derived from an EMBL/GenBank/DDBJ whole genome shotgun (WGS) entry which is preliminary data.</text>
</comment>
<evidence type="ECO:0000313" key="10">
    <source>
        <dbReference type="EMBL" id="KAJ6234964.1"/>
    </source>
</evidence>
<feature type="region of interest" description="Disordered" evidence="8">
    <location>
        <begin position="586"/>
        <end position="673"/>
    </location>
</feature>
<keyword evidence="7" id="KW-0175">Coiled coil</keyword>
<dbReference type="Pfam" id="PF01602">
    <property type="entry name" value="Adaptin_N"/>
    <property type="match status" value="1"/>
</dbReference>
<keyword evidence="5 6" id="KW-0472">Membrane</keyword>
<gene>
    <name evidence="10" type="ORF">M0813_28941</name>
</gene>
<dbReference type="InterPro" id="IPR026739">
    <property type="entry name" value="AP_beta"/>
</dbReference>
<dbReference type="SUPFAM" id="SSF49348">
    <property type="entry name" value="Clathrin adaptor appendage domain"/>
    <property type="match status" value="1"/>
</dbReference>
<sequence>MFKRTTLKGELKELQLRLINLDLEIKKEAIKQVIAYMTVGKDVSDLFTEVLNSLQTKDLEIKKLVYLYLMKYASKKSEQAILVVNTLVQDTKDNNPLIRALAIRTMGSIRVEEVTEYLCQPLRKCLKDKHPYVRKTAAICIAKLFILNPELVQTQGFLSDLKKMISDSNPMVVSNALVALRQINESSTQPIFVVDHKNIMTILNALNESTEWGQIQILEAAAQCAPKNEKQACIIVEKVIPHLSHSNSSVVLTAVRVVLNMLNIITKNQELIKKTSEQLSSSLVTLLTGKPEIQYIALRNINLIVQRFPKMLRREIKMFFCKYNDPIYVKMEKLDVMVMLASKSNIELLLREFQLYAKEVDVQFVRKSIRAIGKCAIKIPKVAEKCAKALLDLIMTNVSYVVQEVVIVVKDIFRKFPNQYESLITRLCEHLESLDDPEAKSSMIWIIGEYCDRIENADELIDDLTDSFTEEPHEVQLQLLTATVKLFLKKPSEARELIQKVITIATEQIDNSDLRDRAYFYWRLLSENPTKAKSIVLDQRPLISSENYKYDEIMLSELVRNIPKLSSIYHKPSEMFVQTVKVFEGGENKSEPSSEESEKRKESEDSEEIEKKTKKTKSKKTKSKKTKSKKNMTTNKPKTKTKRKEKEKTEKKQETVLMPNTNNTQTTNSNNNNTIETLIDLGFGMTNTQTQTTTTNQPMSNNQNLMGMNMNTTMNNNNNNNNNNSQSDFFSSLNNEETTFSIEIEPKKLLLNSTKGKGIQIEGTFRRRNREIFFDLSITNKTSAPVGGLAIAFNTNLFGLKPKAPVVKGVIMPTQTRESSIRCPIDKTHIPKNTKANLNIQIALRCSGKNLFFHDRPPLNIFLKEDLKILKKDFLNHWKQIPEENEMEKEITNVKKMDISYIKHLFENKNIFFVTKRKDGDLDILYFATKFESDHISLLELVLISNLNQIQLNIRSINPSYNILIVQFLENLLKK</sequence>
<dbReference type="SMART" id="SM01020">
    <property type="entry name" value="B2-adapt-app_C"/>
    <property type="match status" value="1"/>
</dbReference>
<proteinExistence type="inferred from homology"/>
<dbReference type="InterPro" id="IPR013041">
    <property type="entry name" value="Clathrin_app_Ig-like_sf"/>
</dbReference>
<feature type="compositionally biased region" description="Basic residues" evidence="8">
    <location>
        <begin position="612"/>
        <end position="630"/>
    </location>
</feature>
<dbReference type="InterPro" id="IPR016024">
    <property type="entry name" value="ARM-type_fold"/>
</dbReference>
<evidence type="ECO:0000256" key="2">
    <source>
        <dbReference type="ARBA" id="ARBA00006613"/>
    </source>
</evidence>
<dbReference type="InterPro" id="IPR002553">
    <property type="entry name" value="Clathrin/coatomer_adapt-like_N"/>
</dbReference>
<dbReference type="Pfam" id="PF09066">
    <property type="entry name" value="B2-adapt-app_C"/>
    <property type="match status" value="1"/>
</dbReference>
<dbReference type="InterPro" id="IPR012295">
    <property type="entry name" value="TBP_dom_sf"/>
</dbReference>
<comment type="subcellular location">
    <subcellularLocation>
        <location evidence="1">Endomembrane system</location>
    </subcellularLocation>
</comment>
<evidence type="ECO:0000256" key="5">
    <source>
        <dbReference type="ARBA" id="ARBA00023136"/>
    </source>
</evidence>
<dbReference type="InterPro" id="IPR013037">
    <property type="entry name" value="Clathrin_b-adaptin_app_Ig-like"/>
</dbReference>
<dbReference type="EMBL" id="JAOAOG010000266">
    <property type="protein sequence ID" value="KAJ6234964.1"/>
    <property type="molecule type" value="Genomic_DNA"/>
</dbReference>
<feature type="compositionally biased region" description="Basic and acidic residues" evidence="8">
    <location>
        <begin position="644"/>
        <end position="654"/>
    </location>
</feature>
<keyword evidence="4 6" id="KW-0653">Protein transport</keyword>